<dbReference type="SUPFAM" id="SSF47413">
    <property type="entry name" value="lambda repressor-like DNA-binding domains"/>
    <property type="match status" value="1"/>
</dbReference>
<evidence type="ECO:0000259" key="3">
    <source>
        <dbReference type="PROSITE" id="PS51898"/>
    </source>
</evidence>
<feature type="domain" description="HTH cro/C1-type" evidence="2">
    <location>
        <begin position="115"/>
        <end position="169"/>
    </location>
</feature>
<sequence length="258" mass="28424">MLATGVRIGESLGLLWPQVNLQTGEIEITHQIIRVTGEGLIRTRTKSRAGERVLVVPSWCLSMLLARAAQGIRLEQAVFPDSRGGFRDPSNVNRDLRKARSPIGDEVRRALSEQLRKARRDAGITQPEVTKRLGWSSSRISLIERARLKVTREDAAALLDLYRLRGQERATLLRLVDEASAPSEADAFSWLTSHVFRKTTATILDDAGQSARQIADQLGHARPSMTQDVYMGRKAKNPAAASALERALNAGPEDKTVG</sequence>
<dbReference type="PROSITE" id="PS51898">
    <property type="entry name" value="TYR_RECOMBINASE"/>
    <property type="match status" value="1"/>
</dbReference>
<dbReference type="CDD" id="cd00093">
    <property type="entry name" value="HTH_XRE"/>
    <property type="match status" value="1"/>
</dbReference>
<dbReference type="SMART" id="SM00530">
    <property type="entry name" value="HTH_XRE"/>
    <property type="match status" value="1"/>
</dbReference>
<dbReference type="Pfam" id="PF13560">
    <property type="entry name" value="HTH_31"/>
    <property type="match status" value="1"/>
</dbReference>
<protein>
    <submittedName>
        <fullName evidence="4">Phage integrase family protein</fullName>
    </submittedName>
</protein>
<dbReference type="GO" id="GO:0003677">
    <property type="term" value="F:DNA binding"/>
    <property type="evidence" value="ECO:0007669"/>
    <property type="project" value="InterPro"/>
</dbReference>
<dbReference type="EMBL" id="SLWN01000003">
    <property type="protein sequence ID" value="TCO33066.1"/>
    <property type="molecule type" value="Genomic_DNA"/>
</dbReference>
<organism evidence="4 5">
    <name type="scientific">Kribbella steppae</name>
    <dbReference type="NCBI Taxonomy" id="2512223"/>
    <lineage>
        <taxon>Bacteria</taxon>
        <taxon>Bacillati</taxon>
        <taxon>Actinomycetota</taxon>
        <taxon>Actinomycetes</taxon>
        <taxon>Propionibacteriales</taxon>
        <taxon>Kribbellaceae</taxon>
        <taxon>Kribbella</taxon>
    </lineage>
</organism>
<proteinExistence type="predicted"/>
<dbReference type="Gene3D" id="1.10.443.10">
    <property type="entry name" value="Intergrase catalytic core"/>
    <property type="match status" value="1"/>
</dbReference>
<dbReference type="GO" id="GO:0006310">
    <property type="term" value="P:DNA recombination"/>
    <property type="evidence" value="ECO:0007669"/>
    <property type="project" value="UniProtKB-KW"/>
</dbReference>
<dbReference type="InterPro" id="IPR001387">
    <property type="entry name" value="Cro/C1-type_HTH"/>
</dbReference>
<keyword evidence="1" id="KW-0233">DNA recombination</keyword>
<dbReference type="InterPro" id="IPR002104">
    <property type="entry name" value="Integrase_catalytic"/>
</dbReference>
<reference evidence="4 5" key="1">
    <citation type="journal article" date="2015" name="Stand. Genomic Sci.">
        <title>Genomic Encyclopedia of Bacterial and Archaeal Type Strains, Phase III: the genomes of soil and plant-associated and newly described type strains.</title>
        <authorList>
            <person name="Whitman W.B."/>
            <person name="Woyke T."/>
            <person name="Klenk H.P."/>
            <person name="Zhou Y."/>
            <person name="Lilburn T.G."/>
            <person name="Beck B.J."/>
            <person name="De Vos P."/>
            <person name="Vandamme P."/>
            <person name="Eisen J.A."/>
            <person name="Garrity G."/>
            <person name="Hugenholtz P."/>
            <person name="Kyrpides N.C."/>
        </authorList>
    </citation>
    <scope>NUCLEOTIDE SEQUENCE [LARGE SCALE GENOMIC DNA]</scope>
    <source>
        <strain evidence="4 5">VKM Ac-2572</strain>
    </source>
</reference>
<dbReference type="InterPro" id="IPR013762">
    <property type="entry name" value="Integrase-like_cat_sf"/>
</dbReference>
<dbReference type="GO" id="GO:0015074">
    <property type="term" value="P:DNA integration"/>
    <property type="evidence" value="ECO:0007669"/>
    <property type="project" value="InterPro"/>
</dbReference>
<dbReference type="AlphaFoldDB" id="A0A4R2HQA1"/>
<evidence type="ECO:0000313" key="4">
    <source>
        <dbReference type="EMBL" id="TCO33066.1"/>
    </source>
</evidence>
<dbReference type="InterPro" id="IPR011010">
    <property type="entry name" value="DNA_brk_join_enz"/>
</dbReference>
<name>A0A4R2HQA1_9ACTN</name>
<evidence type="ECO:0000256" key="1">
    <source>
        <dbReference type="ARBA" id="ARBA00023172"/>
    </source>
</evidence>
<dbReference type="Proteomes" id="UP000294508">
    <property type="component" value="Unassembled WGS sequence"/>
</dbReference>
<evidence type="ECO:0000313" key="5">
    <source>
        <dbReference type="Proteomes" id="UP000294508"/>
    </source>
</evidence>
<accession>A0A4R2HQA1</accession>
<evidence type="ECO:0000259" key="2">
    <source>
        <dbReference type="PROSITE" id="PS50943"/>
    </source>
</evidence>
<dbReference type="SUPFAM" id="SSF56349">
    <property type="entry name" value="DNA breaking-rejoining enzymes"/>
    <property type="match status" value="1"/>
</dbReference>
<keyword evidence="5" id="KW-1185">Reference proteome</keyword>
<comment type="caution">
    <text evidence="4">The sequence shown here is derived from an EMBL/GenBank/DDBJ whole genome shotgun (WGS) entry which is preliminary data.</text>
</comment>
<dbReference type="InterPro" id="IPR010982">
    <property type="entry name" value="Lambda_DNA-bd_dom_sf"/>
</dbReference>
<feature type="domain" description="Tyr recombinase" evidence="3">
    <location>
        <begin position="1"/>
        <end position="244"/>
    </location>
</feature>
<dbReference type="PROSITE" id="PS50943">
    <property type="entry name" value="HTH_CROC1"/>
    <property type="match status" value="1"/>
</dbReference>
<gene>
    <name evidence="4" type="ORF">EV652_10365</name>
</gene>